<organism evidence="2 3">
    <name type="scientific">Achlya hypogyna</name>
    <name type="common">Oomycete</name>
    <name type="synonym">Protoachlya hypogyna</name>
    <dbReference type="NCBI Taxonomy" id="1202772"/>
    <lineage>
        <taxon>Eukaryota</taxon>
        <taxon>Sar</taxon>
        <taxon>Stramenopiles</taxon>
        <taxon>Oomycota</taxon>
        <taxon>Saprolegniomycetes</taxon>
        <taxon>Saprolegniales</taxon>
        <taxon>Achlyaceae</taxon>
        <taxon>Achlya</taxon>
    </lineage>
</organism>
<dbReference type="AlphaFoldDB" id="A0A1V9ZTB0"/>
<dbReference type="OrthoDB" id="441724at2759"/>
<dbReference type="EMBL" id="JNBR01000017">
    <property type="protein sequence ID" value="OQS01030.1"/>
    <property type="molecule type" value="Genomic_DNA"/>
</dbReference>
<gene>
    <name evidence="2" type="ORF">ACHHYP_01960</name>
</gene>
<evidence type="ECO:0008006" key="4">
    <source>
        <dbReference type="Google" id="ProtNLM"/>
    </source>
</evidence>
<name>A0A1V9ZTB0_ACHHY</name>
<keyword evidence="3" id="KW-1185">Reference proteome</keyword>
<accession>A0A1V9ZTB0</accession>
<dbReference type="Gene3D" id="2.40.70.10">
    <property type="entry name" value="Acid Proteases"/>
    <property type="match status" value="1"/>
</dbReference>
<keyword evidence="1" id="KW-0732">Signal</keyword>
<dbReference type="SUPFAM" id="SSF50630">
    <property type="entry name" value="Acid proteases"/>
    <property type="match status" value="1"/>
</dbReference>
<feature type="chain" id="PRO_5012393322" description="Secreted protein" evidence="1">
    <location>
        <begin position="23"/>
        <end position="424"/>
    </location>
</feature>
<sequence length="424" mass="46285">MARRWQGLAVAVAVALTTLASAVMSQEYHSPWLTATVGGIEERLVLSTRFHGIIIFRDVADSIYESVNVSFGGVTAIDVMVKVMNREAFSRPWNTTGFLGIGITSSPQPGWPFLNNSVDTALQYHGMDRTSGVANVTFGAFPDEVSWSESMNVVHDFYYKRRSSFTVHNVTTCGVPLLAPISSYWAGHIDFQVPCLILPKEFYDTLTAWAPVEYNASANRTQVRDGVSLADLPTLTFQTGLGSPLLSLRLQDLVLNNSNGSSPHHVCIERADSVVNLVLEHRVVVQEDDIFTKELGGVSYVPNMYQAPIVFGAMVLQHLTTVLSDSTKQIGFVSTGTRPVKGVCNAAVACTGDQTYHQAANECRDPNCNAVYFHELDTDTKTCVVSLFWQTVAGSVVAVFIVLEVFLERARASLAGATLHEHAS</sequence>
<feature type="signal peptide" evidence="1">
    <location>
        <begin position="1"/>
        <end position="22"/>
    </location>
</feature>
<dbReference type="InterPro" id="IPR021109">
    <property type="entry name" value="Peptidase_aspartic_dom_sf"/>
</dbReference>
<evidence type="ECO:0000313" key="3">
    <source>
        <dbReference type="Proteomes" id="UP000243579"/>
    </source>
</evidence>
<comment type="caution">
    <text evidence="2">The sequence shown here is derived from an EMBL/GenBank/DDBJ whole genome shotgun (WGS) entry which is preliminary data.</text>
</comment>
<evidence type="ECO:0000313" key="2">
    <source>
        <dbReference type="EMBL" id="OQS01030.1"/>
    </source>
</evidence>
<evidence type="ECO:0000256" key="1">
    <source>
        <dbReference type="SAM" id="SignalP"/>
    </source>
</evidence>
<proteinExistence type="predicted"/>
<reference evidence="2 3" key="1">
    <citation type="journal article" date="2014" name="Genome Biol. Evol.">
        <title>The secreted proteins of Achlya hypogyna and Thraustotheca clavata identify the ancestral oomycete secretome and reveal gene acquisitions by horizontal gene transfer.</title>
        <authorList>
            <person name="Misner I."/>
            <person name="Blouin N."/>
            <person name="Leonard G."/>
            <person name="Richards T.A."/>
            <person name="Lane C.E."/>
        </authorList>
    </citation>
    <scope>NUCLEOTIDE SEQUENCE [LARGE SCALE GENOMIC DNA]</scope>
    <source>
        <strain evidence="2 3">ATCC 48635</strain>
    </source>
</reference>
<dbReference type="Proteomes" id="UP000243579">
    <property type="component" value="Unassembled WGS sequence"/>
</dbReference>
<protein>
    <recommendedName>
        <fullName evidence="4">Secreted protein</fullName>
    </recommendedName>
</protein>